<dbReference type="EMBL" id="FOMB01000022">
    <property type="protein sequence ID" value="SFD12163.1"/>
    <property type="molecule type" value="Genomic_DNA"/>
</dbReference>
<gene>
    <name evidence="3" type="ORF">SAMN04488059_12221</name>
    <name evidence="2" type="ORF">WH91_04530</name>
</gene>
<dbReference type="Pfam" id="PF11154">
    <property type="entry name" value="DUF2934"/>
    <property type="match status" value="1"/>
</dbReference>
<reference evidence="3 5" key="2">
    <citation type="submission" date="2016-10" db="EMBL/GenBank/DDBJ databases">
        <authorList>
            <person name="de Groot N.N."/>
        </authorList>
    </citation>
    <scope>NUCLEOTIDE SEQUENCE [LARGE SCALE GENOMIC DNA]</scope>
    <source>
        <strain evidence="3 5">CGMCC 1.10210</strain>
    </source>
</reference>
<dbReference type="InterPro" id="IPR021327">
    <property type="entry name" value="DUF2934"/>
</dbReference>
<evidence type="ECO:0000256" key="1">
    <source>
        <dbReference type="SAM" id="MobiDB-lite"/>
    </source>
</evidence>
<organism evidence="3 5">
    <name type="scientific">Devosia psychrophila</name>
    <dbReference type="NCBI Taxonomy" id="728005"/>
    <lineage>
        <taxon>Bacteria</taxon>
        <taxon>Pseudomonadati</taxon>
        <taxon>Pseudomonadota</taxon>
        <taxon>Alphaproteobacteria</taxon>
        <taxon>Hyphomicrobiales</taxon>
        <taxon>Devosiaceae</taxon>
        <taxon>Devosia</taxon>
    </lineage>
</organism>
<evidence type="ECO:0008006" key="6">
    <source>
        <dbReference type="Google" id="ProtNLM"/>
    </source>
</evidence>
<keyword evidence="4" id="KW-1185">Reference proteome</keyword>
<dbReference type="EMBL" id="LAPV01000056">
    <property type="protein sequence ID" value="KKC34167.1"/>
    <property type="molecule type" value="Genomic_DNA"/>
</dbReference>
<feature type="region of interest" description="Disordered" evidence="1">
    <location>
        <begin position="39"/>
        <end position="65"/>
    </location>
</feature>
<evidence type="ECO:0000313" key="3">
    <source>
        <dbReference type="EMBL" id="SFD12163.1"/>
    </source>
</evidence>
<dbReference type="Proteomes" id="UP000033519">
    <property type="component" value="Unassembled WGS sequence"/>
</dbReference>
<dbReference type="Proteomes" id="UP000182258">
    <property type="component" value="Unassembled WGS sequence"/>
</dbReference>
<dbReference type="OrthoDB" id="9811127at2"/>
<sequence>MHTKHEDDIRDRAYALWVEAGSPDGRDDEFWHRAESELAEQGDLDSSESASGIAQPPLVAGLPIH</sequence>
<name>A0A0F5PZR4_9HYPH</name>
<evidence type="ECO:0000313" key="4">
    <source>
        <dbReference type="Proteomes" id="UP000033519"/>
    </source>
</evidence>
<dbReference type="PATRIC" id="fig|728005.3.peg.3303"/>
<protein>
    <recommendedName>
        <fullName evidence="6">DUF2934 domain-containing protein</fullName>
    </recommendedName>
</protein>
<proteinExistence type="predicted"/>
<reference evidence="2 4" key="1">
    <citation type="submission" date="2015-03" db="EMBL/GenBank/DDBJ databases">
        <authorList>
            <person name="Lepp D."/>
            <person name="Hassan Y.I."/>
            <person name="Li X.-Z."/>
            <person name="Zhou T."/>
        </authorList>
    </citation>
    <scope>NUCLEOTIDE SEQUENCE [LARGE SCALE GENOMIC DNA]</scope>
    <source>
        <strain evidence="2 4">Cr7-05</strain>
    </source>
</reference>
<accession>A0A0F5PZR4</accession>
<dbReference type="RefSeq" id="WP_046169819.1">
    <property type="nucleotide sequence ID" value="NZ_FOMB01000022.1"/>
</dbReference>
<evidence type="ECO:0000313" key="5">
    <source>
        <dbReference type="Proteomes" id="UP000182258"/>
    </source>
</evidence>
<dbReference type="STRING" id="728005.SAMN04488059_12221"/>
<dbReference type="AlphaFoldDB" id="A0A0F5PZR4"/>
<evidence type="ECO:0000313" key="2">
    <source>
        <dbReference type="EMBL" id="KKC34167.1"/>
    </source>
</evidence>